<evidence type="ECO:0000313" key="3">
    <source>
        <dbReference type="Proteomes" id="UP000694389"/>
    </source>
</evidence>
<dbReference type="GeneTree" id="ENSGT01030000237534"/>
<dbReference type="SUPFAM" id="SSF48726">
    <property type="entry name" value="Immunoglobulin"/>
    <property type="match status" value="1"/>
</dbReference>
<dbReference type="PANTHER" id="PTHR15343:SF1">
    <property type="entry name" value="CD7 ANTIGEN-LIKE"/>
    <property type="match status" value="1"/>
</dbReference>
<dbReference type="GO" id="GO:0002250">
    <property type="term" value="P:adaptive immune response"/>
    <property type="evidence" value="ECO:0007669"/>
    <property type="project" value="InterPro"/>
</dbReference>
<reference evidence="2" key="2">
    <citation type="submission" date="2025-09" db="UniProtKB">
        <authorList>
            <consortium name="Ensembl"/>
        </authorList>
    </citation>
    <scope>IDENTIFICATION</scope>
</reference>
<dbReference type="InterPro" id="IPR013783">
    <property type="entry name" value="Ig-like_fold"/>
</dbReference>
<dbReference type="AlphaFoldDB" id="A0A8C4DPC4"/>
<keyword evidence="3" id="KW-1185">Reference proteome</keyword>
<feature type="domain" description="Immunoglobulin V-set" evidence="1">
    <location>
        <begin position="19"/>
        <end position="96"/>
    </location>
</feature>
<dbReference type="SMART" id="SM00406">
    <property type="entry name" value="IGv"/>
    <property type="match status" value="1"/>
</dbReference>
<name>A0A8C4DPC4_DICLA</name>
<sequence>LVLRFERRSFVEFLLVSFTVNQTCDTQNPSPFAMYLKRRWLQPGEVLYMHTETELHVKNNDYISRAIASGDPSSHSLNVTISQLRASDTDRYYCEFYVGDNLGLDKPLPESTEFFLLVNAGEFSLDMHYLILYLILQHYIVLVPDLKIKPQHLYRHQKTSKSENHSFIKIELRKCFFLDATIHSTVNINIHPKYKFLYPRYTFFFFFLQQSEHAFKGIDT</sequence>
<dbReference type="GO" id="GO:0038023">
    <property type="term" value="F:signaling receptor activity"/>
    <property type="evidence" value="ECO:0007669"/>
    <property type="project" value="InterPro"/>
</dbReference>
<protein>
    <recommendedName>
        <fullName evidence="1">Immunoglobulin V-set domain-containing protein</fullName>
    </recommendedName>
</protein>
<accession>A0A8C4DPC4</accession>
<dbReference type="InterPro" id="IPR039090">
    <property type="entry name" value="CD7"/>
</dbReference>
<proteinExistence type="predicted"/>
<reference evidence="2" key="1">
    <citation type="submission" date="2025-08" db="UniProtKB">
        <authorList>
            <consortium name="Ensembl"/>
        </authorList>
    </citation>
    <scope>IDENTIFICATION</scope>
</reference>
<dbReference type="GO" id="GO:0016020">
    <property type="term" value="C:membrane"/>
    <property type="evidence" value="ECO:0007669"/>
    <property type="project" value="InterPro"/>
</dbReference>
<dbReference type="PANTHER" id="PTHR15343">
    <property type="entry name" value="CD7"/>
    <property type="match status" value="1"/>
</dbReference>
<dbReference type="Proteomes" id="UP000694389">
    <property type="component" value="Unassembled WGS sequence"/>
</dbReference>
<dbReference type="Ensembl" id="ENSDLAT00005007608.2">
    <property type="protein sequence ID" value="ENSDLAP00005007019.2"/>
    <property type="gene ID" value="ENSDLAG00005003636.2"/>
</dbReference>
<dbReference type="InterPro" id="IPR036179">
    <property type="entry name" value="Ig-like_dom_sf"/>
</dbReference>
<evidence type="ECO:0000259" key="1">
    <source>
        <dbReference type="SMART" id="SM00406"/>
    </source>
</evidence>
<evidence type="ECO:0000313" key="2">
    <source>
        <dbReference type="Ensembl" id="ENSDLAP00005007019.2"/>
    </source>
</evidence>
<dbReference type="Gene3D" id="2.60.40.10">
    <property type="entry name" value="Immunoglobulins"/>
    <property type="match status" value="1"/>
</dbReference>
<organism evidence="2 3">
    <name type="scientific">Dicentrarchus labrax</name>
    <name type="common">European seabass</name>
    <name type="synonym">Morone labrax</name>
    <dbReference type="NCBI Taxonomy" id="13489"/>
    <lineage>
        <taxon>Eukaryota</taxon>
        <taxon>Metazoa</taxon>
        <taxon>Chordata</taxon>
        <taxon>Craniata</taxon>
        <taxon>Vertebrata</taxon>
        <taxon>Euteleostomi</taxon>
        <taxon>Actinopterygii</taxon>
        <taxon>Neopterygii</taxon>
        <taxon>Teleostei</taxon>
        <taxon>Neoteleostei</taxon>
        <taxon>Acanthomorphata</taxon>
        <taxon>Eupercaria</taxon>
        <taxon>Moronidae</taxon>
        <taxon>Dicentrarchus</taxon>
    </lineage>
</organism>
<dbReference type="InterPro" id="IPR013106">
    <property type="entry name" value="Ig_V-set"/>
</dbReference>